<keyword evidence="3" id="KW-1185">Reference proteome</keyword>
<gene>
    <name evidence="2" type="ORF">AK812_SmicGene21862</name>
</gene>
<protein>
    <submittedName>
        <fullName evidence="2">Uncharacterized protein</fullName>
    </submittedName>
</protein>
<feature type="region of interest" description="Disordered" evidence="1">
    <location>
        <begin position="188"/>
        <end position="226"/>
    </location>
</feature>
<organism evidence="2 3">
    <name type="scientific">Symbiodinium microadriaticum</name>
    <name type="common">Dinoflagellate</name>
    <name type="synonym">Zooxanthella microadriatica</name>
    <dbReference type="NCBI Taxonomy" id="2951"/>
    <lineage>
        <taxon>Eukaryota</taxon>
        <taxon>Sar</taxon>
        <taxon>Alveolata</taxon>
        <taxon>Dinophyceae</taxon>
        <taxon>Suessiales</taxon>
        <taxon>Symbiodiniaceae</taxon>
        <taxon>Symbiodinium</taxon>
    </lineage>
</organism>
<evidence type="ECO:0000256" key="1">
    <source>
        <dbReference type="SAM" id="MobiDB-lite"/>
    </source>
</evidence>
<dbReference type="AlphaFoldDB" id="A0A1Q9DLA2"/>
<comment type="caution">
    <text evidence="2">The sequence shown here is derived from an EMBL/GenBank/DDBJ whole genome shotgun (WGS) entry which is preliminary data.</text>
</comment>
<dbReference type="OrthoDB" id="10307832at2759"/>
<dbReference type="Proteomes" id="UP000186817">
    <property type="component" value="Unassembled WGS sequence"/>
</dbReference>
<sequence length="284" mass="30565">MAAPSRSGDPACGRPSVPSGDSRFTYFTSKQRFVTTRSSHLAWAILVSAWIVRANHCWEPTSLRADDGRVHGRCFRRRVASTSAKEWAQVFDNPSRPYQFAFGARAGTDAFAASARAALSLRPTAVVVSVDGRCAYASMSHIAFPSTLPVREVAPEIARAVVEPAFASASAPGRLPSAVGEIHTNLARGAEPSPERTGTVPGSKNQAATAALGDDDEETTTTTTTTTHLVSRKTRLRASLKCRPLTEACNFRVCDADFWVATIADALQMHGEQPMHVILLLRAQ</sequence>
<name>A0A1Q9DLA2_SYMMI</name>
<accession>A0A1Q9DLA2</accession>
<evidence type="ECO:0000313" key="3">
    <source>
        <dbReference type="Proteomes" id="UP000186817"/>
    </source>
</evidence>
<proteinExistence type="predicted"/>
<evidence type="ECO:0000313" key="2">
    <source>
        <dbReference type="EMBL" id="OLP95957.1"/>
    </source>
</evidence>
<reference evidence="2 3" key="1">
    <citation type="submission" date="2016-02" db="EMBL/GenBank/DDBJ databases">
        <title>Genome analysis of coral dinoflagellate symbionts highlights evolutionary adaptations to a symbiotic lifestyle.</title>
        <authorList>
            <person name="Aranda M."/>
            <person name="Li Y."/>
            <person name="Liew Y.J."/>
            <person name="Baumgarten S."/>
            <person name="Simakov O."/>
            <person name="Wilson M."/>
            <person name="Piel J."/>
            <person name="Ashoor H."/>
            <person name="Bougouffa S."/>
            <person name="Bajic V.B."/>
            <person name="Ryu T."/>
            <person name="Ravasi T."/>
            <person name="Bayer T."/>
            <person name="Micklem G."/>
            <person name="Kim H."/>
            <person name="Bhak J."/>
            <person name="Lajeunesse T.C."/>
            <person name="Voolstra C.R."/>
        </authorList>
    </citation>
    <scope>NUCLEOTIDE SEQUENCE [LARGE SCALE GENOMIC DNA]</scope>
    <source>
        <strain evidence="2 3">CCMP2467</strain>
    </source>
</reference>
<dbReference type="EMBL" id="LSRX01000485">
    <property type="protein sequence ID" value="OLP95957.1"/>
    <property type="molecule type" value="Genomic_DNA"/>
</dbReference>